<reference evidence="3" key="1">
    <citation type="submission" date="2022-10" db="EMBL/GenBank/DDBJ databases">
        <title>Comparative genomic analysis of Cohnella hashimotonis sp. nov., isolated from the International Space Station.</title>
        <authorList>
            <person name="Simpson A."/>
            <person name="Venkateswaran K."/>
        </authorList>
    </citation>
    <scope>NUCLEOTIDE SEQUENCE</scope>
    <source>
        <strain evidence="3">DSM 28161</strain>
    </source>
</reference>
<sequence>MNWTVGKKMVGAFSAIVVALAALGFISLVNMSLMNKQSQEIGTDWLNGVETMSSIKIDLQEITNLYYQSLMAADAAAKKKAVDQMNALFPEIENHVNEYKGSVANEKDQKLYASLEQDWEQFKATYAASAKNAGDADGASKAGEAFKKLENDVDQLIDFNHEGAASSVKG</sequence>
<keyword evidence="1" id="KW-0812">Transmembrane</keyword>
<name>A0A9X4QVS2_9BACL</name>
<dbReference type="AlphaFoldDB" id="A0A9X4QVS2"/>
<evidence type="ECO:0000259" key="2">
    <source>
        <dbReference type="Pfam" id="PF12729"/>
    </source>
</evidence>
<dbReference type="Pfam" id="PF12729">
    <property type="entry name" value="4HB_MCP_1"/>
    <property type="match status" value="1"/>
</dbReference>
<keyword evidence="4" id="KW-1185">Reference proteome</keyword>
<evidence type="ECO:0000313" key="4">
    <source>
        <dbReference type="Proteomes" id="UP001153404"/>
    </source>
</evidence>
<organism evidence="3 4">
    <name type="scientific">Cohnella rhizosphaerae</name>
    <dbReference type="NCBI Taxonomy" id="1457232"/>
    <lineage>
        <taxon>Bacteria</taxon>
        <taxon>Bacillati</taxon>
        <taxon>Bacillota</taxon>
        <taxon>Bacilli</taxon>
        <taxon>Bacillales</taxon>
        <taxon>Paenibacillaceae</taxon>
        <taxon>Cohnella</taxon>
    </lineage>
</organism>
<dbReference type="InterPro" id="IPR024478">
    <property type="entry name" value="HlyB_4HB_MCP"/>
</dbReference>
<feature type="transmembrane region" description="Helical" evidence="1">
    <location>
        <begin position="12"/>
        <end position="33"/>
    </location>
</feature>
<keyword evidence="1" id="KW-1133">Transmembrane helix</keyword>
<keyword evidence="1" id="KW-0472">Membrane</keyword>
<dbReference type="EMBL" id="JAPDIA010000008">
    <property type="protein sequence ID" value="MDG0812879.1"/>
    <property type="molecule type" value="Genomic_DNA"/>
</dbReference>
<evidence type="ECO:0000256" key="1">
    <source>
        <dbReference type="SAM" id="Phobius"/>
    </source>
</evidence>
<evidence type="ECO:0000313" key="3">
    <source>
        <dbReference type="EMBL" id="MDG0812879.1"/>
    </source>
</evidence>
<dbReference type="Proteomes" id="UP001153404">
    <property type="component" value="Unassembled WGS sequence"/>
</dbReference>
<dbReference type="RefSeq" id="WP_277536491.1">
    <property type="nucleotide sequence ID" value="NZ_JAPDIA010000008.1"/>
</dbReference>
<accession>A0A9X4QVS2</accession>
<comment type="caution">
    <text evidence="3">The sequence shown here is derived from an EMBL/GenBank/DDBJ whole genome shotgun (WGS) entry which is preliminary data.</text>
</comment>
<proteinExistence type="predicted"/>
<protein>
    <submittedName>
        <fullName evidence="3">MCP four helix bundle domain-containing protein</fullName>
    </submittedName>
</protein>
<feature type="domain" description="Chemotaxis methyl-accepting receptor HlyB-like 4HB MCP" evidence="2">
    <location>
        <begin position="2"/>
        <end position="167"/>
    </location>
</feature>
<gene>
    <name evidence="3" type="ORF">OMP40_28825</name>
</gene>